<gene>
    <name evidence="1" type="ORF">NRB56_72590</name>
</gene>
<protein>
    <submittedName>
        <fullName evidence="1">Uncharacterized protein</fullName>
    </submittedName>
</protein>
<name>A0A7K0E0N4_9NOCA</name>
<dbReference type="Proteomes" id="UP000431401">
    <property type="component" value="Unassembled WGS sequence"/>
</dbReference>
<dbReference type="AlphaFoldDB" id="A0A7K0E0N4"/>
<accession>A0A7K0E0N4</accession>
<reference evidence="1 2" key="1">
    <citation type="submission" date="2019-10" db="EMBL/GenBank/DDBJ databases">
        <title>Nocardia macrotermitis sp. nov. and Nocardia aurantia sp. nov., isolated from the gut of fungus growing-termite Macrotermes natalensis.</title>
        <authorList>
            <person name="Benndorf R."/>
            <person name="Schwitalla J."/>
            <person name="Martin K."/>
            <person name="De Beer W."/>
            <person name="Kaster A.-K."/>
            <person name="Vollmers J."/>
            <person name="Poulsen M."/>
            <person name="Beemelmanns C."/>
        </authorList>
    </citation>
    <scope>NUCLEOTIDE SEQUENCE [LARGE SCALE GENOMIC DNA]</scope>
    <source>
        <strain evidence="1 2">RB56</strain>
    </source>
</reference>
<comment type="caution">
    <text evidence="1">The sequence shown here is derived from an EMBL/GenBank/DDBJ whole genome shotgun (WGS) entry which is preliminary data.</text>
</comment>
<organism evidence="1 2">
    <name type="scientific">Nocardia aurantia</name>
    <dbReference type="NCBI Taxonomy" id="2585199"/>
    <lineage>
        <taxon>Bacteria</taxon>
        <taxon>Bacillati</taxon>
        <taxon>Actinomycetota</taxon>
        <taxon>Actinomycetes</taxon>
        <taxon>Mycobacteriales</taxon>
        <taxon>Nocardiaceae</taxon>
        <taxon>Nocardia</taxon>
    </lineage>
</organism>
<evidence type="ECO:0000313" key="1">
    <source>
        <dbReference type="EMBL" id="MQY31650.1"/>
    </source>
</evidence>
<evidence type="ECO:0000313" key="2">
    <source>
        <dbReference type="Proteomes" id="UP000431401"/>
    </source>
</evidence>
<keyword evidence="2" id="KW-1185">Reference proteome</keyword>
<sequence>MAATPRPVTAPPAGSAQGRYFHRVTIVSPHQTTTIAMTALASVSGTLYRICAASIENPSMATKCMTQMPVPPMETAAAISQPWGCATERARRAHCRPSNEPMTDMT</sequence>
<proteinExistence type="predicted"/>
<dbReference type="EMBL" id="WEGI01000021">
    <property type="protein sequence ID" value="MQY31650.1"/>
    <property type="molecule type" value="Genomic_DNA"/>
</dbReference>